<dbReference type="AlphaFoldDB" id="A0A0A9BGS0"/>
<reference evidence="1" key="2">
    <citation type="journal article" date="2015" name="Data Brief">
        <title>Shoot transcriptome of the giant reed, Arundo donax.</title>
        <authorList>
            <person name="Barrero R.A."/>
            <person name="Guerrero F.D."/>
            <person name="Moolhuijzen P."/>
            <person name="Goolsby J.A."/>
            <person name="Tidwell J."/>
            <person name="Bellgard S.E."/>
            <person name="Bellgard M.I."/>
        </authorList>
    </citation>
    <scope>NUCLEOTIDE SEQUENCE</scope>
    <source>
        <tissue evidence="1">Shoot tissue taken approximately 20 cm above the soil surface</tissue>
    </source>
</reference>
<sequence>MVSHPTTSKSQDLVVSSRSISNLLFWILLWCQSGTTSSSVFRQ</sequence>
<organism evidence="1">
    <name type="scientific">Arundo donax</name>
    <name type="common">Giant reed</name>
    <name type="synonym">Donax arundinaceus</name>
    <dbReference type="NCBI Taxonomy" id="35708"/>
    <lineage>
        <taxon>Eukaryota</taxon>
        <taxon>Viridiplantae</taxon>
        <taxon>Streptophyta</taxon>
        <taxon>Embryophyta</taxon>
        <taxon>Tracheophyta</taxon>
        <taxon>Spermatophyta</taxon>
        <taxon>Magnoliopsida</taxon>
        <taxon>Liliopsida</taxon>
        <taxon>Poales</taxon>
        <taxon>Poaceae</taxon>
        <taxon>PACMAD clade</taxon>
        <taxon>Arundinoideae</taxon>
        <taxon>Arundineae</taxon>
        <taxon>Arundo</taxon>
    </lineage>
</organism>
<dbReference type="EMBL" id="GBRH01237460">
    <property type="protein sequence ID" value="JAD60435.1"/>
    <property type="molecule type" value="Transcribed_RNA"/>
</dbReference>
<name>A0A0A9BGS0_ARUDO</name>
<reference evidence="1" key="1">
    <citation type="submission" date="2014-09" db="EMBL/GenBank/DDBJ databases">
        <authorList>
            <person name="Magalhaes I.L.F."/>
            <person name="Oliveira U."/>
            <person name="Santos F.R."/>
            <person name="Vidigal T.H.D.A."/>
            <person name="Brescovit A.D."/>
            <person name="Santos A.J."/>
        </authorList>
    </citation>
    <scope>NUCLEOTIDE SEQUENCE</scope>
    <source>
        <tissue evidence="1">Shoot tissue taken approximately 20 cm above the soil surface</tissue>
    </source>
</reference>
<proteinExistence type="predicted"/>
<protein>
    <submittedName>
        <fullName evidence="1">Uncharacterized protein</fullName>
    </submittedName>
</protein>
<accession>A0A0A9BGS0</accession>
<evidence type="ECO:0000313" key="1">
    <source>
        <dbReference type="EMBL" id="JAD60435.1"/>
    </source>
</evidence>